<feature type="domain" description="C3H1-type" evidence="13">
    <location>
        <begin position="179"/>
        <end position="206"/>
    </location>
</feature>
<feature type="zinc finger region" description="C3H1-type" evidence="9">
    <location>
        <begin position="66"/>
        <end position="93"/>
    </location>
</feature>
<evidence type="ECO:0000259" key="13">
    <source>
        <dbReference type="PROSITE" id="PS50103"/>
    </source>
</evidence>
<organism evidence="15 16">
    <name type="scientific">Marasmius tenuissimus</name>
    <dbReference type="NCBI Taxonomy" id="585030"/>
    <lineage>
        <taxon>Eukaryota</taxon>
        <taxon>Fungi</taxon>
        <taxon>Dikarya</taxon>
        <taxon>Basidiomycota</taxon>
        <taxon>Agaricomycotina</taxon>
        <taxon>Agaricomycetes</taxon>
        <taxon>Agaricomycetidae</taxon>
        <taxon>Agaricales</taxon>
        <taxon>Marasmiineae</taxon>
        <taxon>Marasmiaceae</taxon>
        <taxon>Marasmius</taxon>
    </lineage>
</organism>
<evidence type="ECO:0000256" key="3">
    <source>
        <dbReference type="ARBA" id="ARBA00022679"/>
    </source>
</evidence>
<protein>
    <recommendedName>
        <fullName evidence="2">RBR-type E3 ubiquitin transferase</fullName>
        <ecNumber evidence="2">2.3.2.31</ecNumber>
    </recommendedName>
</protein>
<dbReference type="SMART" id="SM00647">
    <property type="entry name" value="IBR"/>
    <property type="match status" value="1"/>
</dbReference>
<dbReference type="Proteomes" id="UP001437256">
    <property type="component" value="Unassembled WGS sequence"/>
</dbReference>
<accession>A0ABR2ZSN1</accession>
<proteinExistence type="predicted"/>
<feature type="zinc finger region" description="C3H1-type" evidence="9">
    <location>
        <begin position="368"/>
        <end position="395"/>
    </location>
</feature>
<dbReference type="Gene3D" id="3.30.1370.210">
    <property type="match status" value="1"/>
</dbReference>
<keyword evidence="16" id="KW-1185">Reference proteome</keyword>
<evidence type="ECO:0000313" key="15">
    <source>
        <dbReference type="EMBL" id="KAL0063342.1"/>
    </source>
</evidence>
<sequence length="1161" mass="131099">MSIVYPTKGLNSPQSQICHFFLKGRCSYGEKCFKSHGRNGGAVDPQINEPKSPSDTRSVQNSPFSGIPTKPCVYWLQGKCLKGNNCTFLHDAVVKDREPRQRLAGEGITDTKPVPLSGEDPRFRTRPCTYWAQGNCLKGDSCTFRHDAAEKGLHEPTAEPQRRPREEEVADIYSALFHLPPARNCVYWGQGICYHGASCIFRHDPAMRGTLERDDEARRLLVEEDLWGSDSVSQSSEQSRSAWTPYRDCTYWARGRCFHGEKCTFRHDPAVREALYSKAEAQRGPDEDSSGSDSASQSSQPSHSAWTPYRDCTYWARGRCSKGDECTFRHDPTVGEMLDPEAELQQQPAAEKPANSVPQSIQHSRSSWSPHRDCVYWAKGRCFHGEKCTFRHDPAVKEALDREAEAQQQQAAEELAEKERLMREREAEARSEKLRLEDERMRLESEKTMQHLALGSTIVKFSAGLNVERVVTGFDACRIRITNLPFTAKYFDVCNFLREQGMGEEEMYHLQIDLRSNSKEASIIVEAERGRDIASGLDSVDFHGQSLNAELCDSGTVGGMHSIDGGVLLVSWWLPCKRYVATYVSQEAAAIKLSLRDGWVIDGRGIRVEGDRRNRDRARMVFNNNNNDTPLFISGVPVHVPKRTIEYLFDPLSLKELSPLEYDEDIAEEILKEHVEKAVGRHAVSFEPSRLNATQGNRSLRMRFNNWEDARTVHDQLKGKKFSYIGNSKFALWLSDPYQIIIPIQQYLAQKTLWDSLEEDTKGRKGGILHLRVFDTKASIRVGGNDKKAVGMLKVRVERLVAGEALQKTWQPWFSTIEGQKFLDSVTDTTGTYIRHDWKSKVLKGYADAAAIAAARALMEGEIERLSRSEYTQTLKPESVRFFLSEGLSELREAVGRDSVTLDISPSVRITVRGGEDARRLLRDLIDRSLSNVTPNLSSQSGSSCPICFMDVDTPVKLGCGHEYCTACLRHFFAADVKKFPFLCIGDEARCGEPIALPVIQKYLESELAFNTLLETAFTTYIEQNPQKFGYCKTPDCKQIYPSDSSDSARQCPSCLASVCTQCHEEGHDGMTCEERRRQFDPAEQDRLNKEWAKGAGAKRCPSCQVWIEKTEGCNHMTCKCGAHICWVCVRVFKEDTIYVHMQHRHGGIYGAGRRAQQSRS</sequence>
<dbReference type="EC" id="2.3.2.31" evidence="2"/>
<dbReference type="EMBL" id="JBBXMP010000083">
    <property type="protein sequence ID" value="KAL0063342.1"/>
    <property type="molecule type" value="Genomic_DNA"/>
</dbReference>
<gene>
    <name evidence="15" type="ORF">AAF712_009737</name>
</gene>
<evidence type="ECO:0000256" key="2">
    <source>
        <dbReference type="ARBA" id="ARBA00012251"/>
    </source>
</evidence>
<feature type="region of interest" description="Disordered" evidence="11">
    <location>
        <begin position="278"/>
        <end position="306"/>
    </location>
</feature>
<dbReference type="InterPro" id="IPR027370">
    <property type="entry name" value="Znf-RING_euk"/>
</dbReference>
<dbReference type="Pfam" id="PF13445">
    <property type="entry name" value="zf-RING_UBOX"/>
    <property type="match status" value="1"/>
</dbReference>
<feature type="zinc finger region" description="C3H1-type" evidence="9">
    <location>
        <begin position="12"/>
        <end position="39"/>
    </location>
</feature>
<dbReference type="PROSITE" id="PS50103">
    <property type="entry name" value="ZF_C3H1"/>
    <property type="match status" value="7"/>
</dbReference>
<name>A0ABR2ZSN1_9AGAR</name>
<dbReference type="PROSITE" id="PS50089">
    <property type="entry name" value="ZF_RING_2"/>
    <property type="match status" value="1"/>
</dbReference>
<comment type="catalytic activity">
    <reaction evidence="1">
        <text>[E2 ubiquitin-conjugating enzyme]-S-ubiquitinyl-L-cysteine + [acceptor protein]-L-lysine = [E2 ubiquitin-conjugating enzyme]-L-cysteine + [acceptor protein]-N(6)-ubiquitinyl-L-lysine.</text>
        <dbReference type="EC" id="2.3.2.31"/>
    </reaction>
</comment>
<feature type="domain" description="C3H1-type" evidence="13">
    <location>
        <begin position="368"/>
        <end position="395"/>
    </location>
</feature>
<dbReference type="Gene3D" id="1.20.120.1750">
    <property type="match status" value="1"/>
</dbReference>
<keyword evidence="3" id="KW-0808">Transferase</keyword>
<feature type="domain" description="RING-type" evidence="14">
    <location>
        <begin position="941"/>
        <end position="1156"/>
    </location>
</feature>
<dbReference type="SUPFAM" id="SSF90229">
    <property type="entry name" value="CCCH zinc finger"/>
    <property type="match status" value="4"/>
</dbReference>
<keyword evidence="7" id="KW-0833">Ubl conjugation pathway</keyword>
<dbReference type="SMART" id="SM00184">
    <property type="entry name" value="RING"/>
    <property type="match status" value="1"/>
</dbReference>
<feature type="zinc finger region" description="C3H1-type" evidence="9">
    <location>
        <begin position="243"/>
        <end position="270"/>
    </location>
</feature>
<evidence type="ECO:0000256" key="5">
    <source>
        <dbReference type="ARBA" id="ARBA00022737"/>
    </source>
</evidence>
<feature type="region of interest" description="Disordered" evidence="11">
    <location>
        <begin position="39"/>
        <end position="63"/>
    </location>
</feature>
<dbReference type="InterPro" id="IPR000571">
    <property type="entry name" value="Znf_CCCH"/>
</dbReference>
<evidence type="ECO:0000256" key="1">
    <source>
        <dbReference type="ARBA" id="ARBA00001798"/>
    </source>
</evidence>
<keyword evidence="4 9" id="KW-0479">Metal-binding</keyword>
<dbReference type="Pfam" id="PF26200">
    <property type="entry name" value="Rcat_RNF216"/>
    <property type="match status" value="1"/>
</dbReference>
<dbReference type="Gene3D" id="4.10.1000.10">
    <property type="entry name" value="Zinc finger, CCCH-type"/>
    <property type="match status" value="4"/>
</dbReference>
<dbReference type="SMART" id="SM00356">
    <property type="entry name" value="ZnF_C3H1"/>
    <property type="match status" value="7"/>
</dbReference>
<dbReference type="SUPFAM" id="SSF57850">
    <property type="entry name" value="RING/U-box"/>
    <property type="match status" value="2"/>
</dbReference>
<dbReference type="PANTHER" id="PTHR11685">
    <property type="entry name" value="RBR FAMILY RING FINGER AND IBR DOMAIN-CONTAINING"/>
    <property type="match status" value="1"/>
</dbReference>
<comment type="caution">
    <text evidence="15">The sequence shown here is derived from an EMBL/GenBank/DDBJ whole genome shotgun (WGS) entry which is preliminary data.</text>
</comment>
<feature type="zinc finger region" description="C3H1-type" evidence="9">
    <location>
        <begin position="179"/>
        <end position="206"/>
    </location>
</feature>
<feature type="compositionally biased region" description="Polar residues" evidence="11">
    <location>
        <begin position="356"/>
        <end position="367"/>
    </location>
</feature>
<feature type="region of interest" description="Disordered" evidence="11">
    <location>
        <begin position="342"/>
        <end position="367"/>
    </location>
</feature>
<dbReference type="CDD" id="cd20335">
    <property type="entry name" value="BRcat_RBR"/>
    <property type="match status" value="1"/>
</dbReference>
<dbReference type="InterPro" id="IPR013083">
    <property type="entry name" value="Znf_RING/FYVE/PHD"/>
</dbReference>
<feature type="domain" description="C3H1-type" evidence="13">
    <location>
        <begin position="12"/>
        <end position="39"/>
    </location>
</feature>
<evidence type="ECO:0000256" key="6">
    <source>
        <dbReference type="ARBA" id="ARBA00022771"/>
    </source>
</evidence>
<feature type="zinc finger region" description="C3H1-type" evidence="9">
    <location>
        <begin position="122"/>
        <end position="149"/>
    </location>
</feature>
<keyword evidence="6 9" id="KW-0863">Zinc-finger</keyword>
<dbReference type="Pfam" id="PF14608">
    <property type="entry name" value="zf-CCCH_2"/>
    <property type="match status" value="5"/>
</dbReference>
<evidence type="ECO:0000259" key="14">
    <source>
        <dbReference type="PROSITE" id="PS51873"/>
    </source>
</evidence>
<dbReference type="InterPro" id="IPR001841">
    <property type="entry name" value="Znf_RING"/>
</dbReference>
<dbReference type="Pfam" id="PF01485">
    <property type="entry name" value="IBR"/>
    <property type="match status" value="1"/>
</dbReference>
<feature type="zinc finger region" description="C3H1-type" evidence="9">
    <location>
        <begin position="306"/>
        <end position="333"/>
    </location>
</feature>
<evidence type="ECO:0000256" key="11">
    <source>
        <dbReference type="SAM" id="MobiDB-lite"/>
    </source>
</evidence>
<feature type="domain" description="C3H1-type" evidence="13">
    <location>
        <begin position="66"/>
        <end position="93"/>
    </location>
</feature>
<evidence type="ECO:0000259" key="12">
    <source>
        <dbReference type="PROSITE" id="PS50089"/>
    </source>
</evidence>
<evidence type="ECO:0000256" key="9">
    <source>
        <dbReference type="PROSITE-ProRule" id="PRU00723"/>
    </source>
</evidence>
<dbReference type="InterPro" id="IPR044066">
    <property type="entry name" value="TRIAD_supradom"/>
</dbReference>
<evidence type="ECO:0000256" key="7">
    <source>
        <dbReference type="ARBA" id="ARBA00022786"/>
    </source>
</evidence>
<feature type="coiled-coil region" evidence="10">
    <location>
        <begin position="397"/>
        <end position="446"/>
    </location>
</feature>
<evidence type="ECO:0000313" key="16">
    <source>
        <dbReference type="Proteomes" id="UP001437256"/>
    </source>
</evidence>
<dbReference type="Pfam" id="PF18345">
    <property type="entry name" value="zf_CCCH_4"/>
    <property type="match status" value="1"/>
</dbReference>
<feature type="domain" description="C3H1-type" evidence="13">
    <location>
        <begin position="306"/>
        <end position="333"/>
    </location>
</feature>
<dbReference type="Pfam" id="PF18044">
    <property type="entry name" value="zf-CCCH_4"/>
    <property type="match status" value="1"/>
</dbReference>
<reference evidence="15 16" key="1">
    <citation type="submission" date="2024-05" db="EMBL/GenBank/DDBJ databases">
        <title>A draft genome resource for the thread blight pathogen Marasmius tenuissimus strain MS-2.</title>
        <authorList>
            <person name="Yulfo-Soto G.E."/>
            <person name="Baruah I.K."/>
            <person name="Amoako-Attah I."/>
            <person name="Bukari Y."/>
            <person name="Meinhardt L.W."/>
            <person name="Bailey B.A."/>
            <person name="Cohen S.P."/>
        </authorList>
    </citation>
    <scope>NUCLEOTIDE SEQUENCE [LARGE SCALE GENOMIC DNA]</scope>
    <source>
        <strain evidence="15 16">MS-2</strain>
    </source>
</reference>
<keyword evidence="10" id="KW-0175">Coiled coil</keyword>
<dbReference type="Gene3D" id="3.30.40.10">
    <property type="entry name" value="Zinc/RING finger domain, C3HC4 (zinc finger)"/>
    <property type="match status" value="1"/>
</dbReference>
<feature type="domain" description="RING-type" evidence="12">
    <location>
        <begin position="945"/>
        <end position="988"/>
    </location>
</feature>
<evidence type="ECO:0000256" key="10">
    <source>
        <dbReference type="SAM" id="Coils"/>
    </source>
</evidence>
<dbReference type="InterPro" id="IPR036855">
    <property type="entry name" value="Znf_CCCH_sf"/>
</dbReference>
<feature type="domain" description="C3H1-type" evidence="13">
    <location>
        <begin position="243"/>
        <end position="270"/>
    </location>
</feature>
<keyword evidence="5" id="KW-0677">Repeat</keyword>
<dbReference type="PROSITE" id="PS51873">
    <property type="entry name" value="TRIAD"/>
    <property type="match status" value="1"/>
</dbReference>
<feature type="domain" description="C3H1-type" evidence="13">
    <location>
        <begin position="122"/>
        <end position="149"/>
    </location>
</feature>
<dbReference type="InterPro" id="IPR017907">
    <property type="entry name" value="Znf_RING_CS"/>
</dbReference>
<dbReference type="InterPro" id="IPR031127">
    <property type="entry name" value="E3_UB_ligase_RBR"/>
</dbReference>
<dbReference type="InterPro" id="IPR002867">
    <property type="entry name" value="IBR_dom"/>
</dbReference>
<feature type="compositionally biased region" description="Polar residues" evidence="11">
    <location>
        <begin position="49"/>
        <end position="63"/>
    </location>
</feature>
<evidence type="ECO:0000256" key="8">
    <source>
        <dbReference type="ARBA" id="ARBA00022833"/>
    </source>
</evidence>
<keyword evidence="8 9" id="KW-0862">Zinc</keyword>
<feature type="compositionally biased region" description="Low complexity" evidence="11">
    <location>
        <begin position="291"/>
        <end position="305"/>
    </location>
</feature>
<dbReference type="PROSITE" id="PS00518">
    <property type="entry name" value="ZF_RING_1"/>
    <property type="match status" value="1"/>
</dbReference>
<dbReference type="InterPro" id="IPR041367">
    <property type="entry name" value="Znf-CCCH_4"/>
</dbReference>
<evidence type="ECO:0000256" key="4">
    <source>
        <dbReference type="ARBA" id="ARBA00022723"/>
    </source>
</evidence>